<evidence type="ECO:0000313" key="4">
    <source>
        <dbReference type="Proteomes" id="UP001055732"/>
    </source>
</evidence>
<gene>
    <name evidence="3" type="ORF">NF865_02320</name>
</gene>
<dbReference type="PANTHER" id="PTHR33608:SF6">
    <property type="entry name" value="BLL2464 PROTEIN"/>
    <property type="match status" value="1"/>
</dbReference>
<evidence type="ECO:0000259" key="2">
    <source>
        <dbReference type="Pfam" id="PF01882"/>
    </source>
</evidence>
<dbReference type="Pfam" id="PF01882">
    <property type="entry name" value="DUF58"/>
    <property type="match status" value="1"/>
</dbReference>
<accession>A0A9E7MY74</accession>
<reference evidence="3" key="1">
    <citation type="journal article" date="1998" name="Int. J. Syst. Bacteriol. 48 Pt">
        <title>Thermococcus guaymasensis sp. nov. and Thermococcus aggregans sp. nov., two novel thermophilic archaea isolated from the Guaymas Basin hydrothermal vent site.</title>
        <authorList>
            <person name="Canganella F."/>
            <person name="Jones W.J."/>
            <person name="Gambacorta A."/>
            <person name="Antranikian G."/>
        </authorList>
    </citation>
    <scope>NUCLEOTIDE SEQUENCE</scope>
    <source>
        <strain evidence="3">TY</strain>
    </source>
</reference>
<dbReference type="EMBL" id="CP099582">
    <property type="protein sequence ID" value="USS41073.1"/>
    <property type="molecule type" value="Genomic_DNA"/>
</dbReference>
<name>A0A9E7MY74_THEAG</name>
<evidence type="ECO:0000256" key="1">
    <source>
        <dbReference type="SAM" id="Phobius"/>
    </source>
</evidence>
<feature type="transmembrane region" description="Helical" evidence="1">
    <location>
        <begin position="20"/>
        <end position="38"/>
    </location>
</feature>
<reference evidence="3" key="2">
    <citation type="submission" date="2022-06" db="EMBL/GenBank/DDBJ databases">
        <authorList>
            <person name="Park Y.-J."/>
        </authorList>
    </citation>
    <scope>NUCLEOTIDE SEQUENCE</scope>
    <source>
        <strain evidence="3">TY</strain>
    </source>
</reference>
<dbReference type="Proteomes" id="UP001055732">
    <property type="component" value="Chromosome"/>
</dbReference>
<keyword evidence="1" id="KW-1133">Transmembrane helix</keyword>
<dbReference type="PANTHER" id="PTHR33608">
    <property type="entry name" value="BLL2464 PROTEIN"/>
    <property type="match status" value="1"/>
</dbReference>
<feature type="domain" description="DUF58" evidence="2">
    <location>
        <begin position="186"/>
        <end position="369"/>
    </location>
</feature>
<dbReference type="InterPro" id="IPR002881">
    <property type="entry name" value="DUF58"/>
</dbReference>
<dbReference type="SUPFAM" id="SSF53300">
    <property type="entry name" value="vWA-like"/>
    <property type="match status" value="1"/>
</dbReference>
<keyword evidence="1" id="KW-0472">Membrane</keyword>
<dbReference type="AlphaFoldDB" id="A0A9E7MY74"/>
<protein>
    <submittedName>
        <fullName evidence="3">DUF58 domain-containing protein</fullName>
    </submittedName>
</protein>
<keyword evidence="4" id="KW-1185">Reference proteome</keyword>
<evidence type="ECO:0000313" key="3">
    <source>
        <dbReference type="EMBL" id="USS41073.1"/>
    </source>
</evidence>
<dbReference type="KEGG" id="tagg:NF865_02320"/>
<keyword evidence="1" id="KW-0812">Transmembrane</keyword>
<organism evidence="3 4">
    <name type="scientific">Thermococcus aggregans</name>
    <dbReference type="NCBI Taxonomy" id="110163"/>
    <lineage>
        <taxon>Archaea</taxon>
        <taxon>Methanobacteriati</taxon>
        <taxon>Methanobacteriota</taxon>
        <taxon>Thermococci</taxon>
        <taxon>Thermococcales</taxon>
        <taxon>Thermococcaceae</taxon>
        <taxon>Thermococcus</taxon>
    </lineage>
</organism>
<sequence>MKREDLLWTLSGIGFAHGYLASNVFSALFGLGLALYILKTRRDFKPEIKVDVEFPKTVEEGKKARVVLKVKNLGSDVKVRVKSGPVLNVRIEDGGTYVLKSGEEKFIDLFLIPEKKGEYEVSLELEIYDLNELYFEELSVGKYKLDVIPSVDSIREAAKEDYNIRLGEAYKKSVFLGLESLELEGLREYLPGDDLRRIDWKASSRLGELIVRVFMKEQEGNVYLVLDATREMRKGLKKAKIDYASTLVLHLATVLLKKNYKVGLIIYDDRGVRVVRPSRGREQMNKIRAAVRFRQEKGLMSLKSTLTLRFSEKGRKFMGKLFPRKRSGLGEALLNIKDPSYLIVISDLMGHTSLLYRLMLILRKKHKIVVLSPNPILFYGRDINEETLRFLYERYLEREKTVRKFNALVPTIDLGPSDYLREIARELR</sequence>
<dbReference type="RefSeq" id="WP_253305014.1">
    <property type="nucleotide sequence ID" value="NZ_CP099582.1"/>
</dbReference>
<dbReference type="InterPro" id="IPR036465">
    <property type="entry name" value="vWFA_dom_sf"/>
</dbReference>
<proteinExistence type="predicted"/>